<dbReference type="NCBIfam" id="TIGR01613">
    <property type="entry name" value="primase_Cterm"/>
    <property type="match status" value="1"/>
</dbReference>
<dbReference type="PROSITE" id="PS51206">
    <property type="entry name" value="SF3_HELICASE_1"/>
    <property type="match status" value="1"/>
</dbReference>
<sequence length="530" mass="58798">MSDGIDTPPLITFDEIKAAAELREVPYRQPTRAKRLIMNCLVCGGESCVTVIQKRPFVYVNCDNECAPLHVVRTLKVEGLLTAPRSTDDLGAKHGNQVRIAYLFAEMFAHMFIHVFGLGWFWWSGKRWVEDRGDKRVTEYLLRTLRQALADSLGDPDLRKAVGQCETNGAIAGVLSIASKLPELRVDPDELDADPYLLNCANGTLDLHELQLRPHNPDDLLTKMTEASYDETAVGTTWDNFLAEVLPNEAVRECFRRMVGMSLIGRQVEHVLPLLTGVGANGKSTAIDAILHAFGSYAMAAHPNLLTEGKTSSMGLVDLMGRRLAAINETNKDARIADATAKQVTGGDRMKARRLYCDWIEWTPSHTLVMITNHPPKVSGDDEAMWRRLMIFPFDVVIPKERRDGTLPERLKVDAEAVLTWAVQGLADYQVDGLNPPDDVLLATAEYRAKSDHVGQFITDQCVTGSPALKVSAKALHEAWQRWAASEDCHPLGRNTFQEAIAKRPGIRATKSGGQKFFEGIRLRMVADGD</sequence>
<evidence type="ECO:0000259" key="4">
    <source>
        <dbReference type="PROSITE" id="PS51206"/>
    </source>
</evidence>
<organism evidence="6 7">
    <name type="scientific">Mycolicibacterium agri</name>
    <name type="common">Mycobacterium agri</name>
    <dbReference type="NCBI Taxonomy" id="36811"/>
    <lineage>
        <taxon>Bacteria</taxon>
        <taxon>Bacillati</taxon>
        <taxon>Actinomycetota</taxon>
        <taxon>Actinomycetes</taxon>
        <taxon>Mycobacteriales</taxon>
        <taxon>Mycobacteriaceae</taxon>
        <taxon>Mycolicibacterium</taxon>
    </lineage>
</organism>
<dbReference type="GO" id="GO:0016787">
    <property type="term" value="F:hydrolase activity"/>
    <property type="evidence" value="ECO:0007669"/>
    <property type="project" value="UniProtKB-KW"/>
</dbReference>
<dbReference type="EMBL" id="BLKS01000001">
    <property type="protein sequence ID" value="GFG52936.1"/>
    <property type="molecule type" value="Genomic_DNA"/>
</dbReference>
<comment type="caution">
    <text evidence="6">The sequence shown here is derived from an EMBL/GenBank/DDBJ whole genome shotgun (WGS) entry which is preliminary data.</text>
</comment>
<reference evidence="6 7" key="1">
    <citation type="submission" date="2017-10" db="EMBL/GenBank/DDBJ databases">
        <title>The new phylogeny of genus Mycobacterium.</title>
        <authorList>
            <person name="Tortoli E."/>
            <person name="Trovato A."/>
            <person name="Cirillo D.M."/>
        </authorList>
    </citation>
    <scope>NUCLEOTIDE SEQUENCE [LARGE SCALE GENOMIC DNA]</scope>
    <source>
        <strain evidence="6 7">CCUG37673</strain>
    </source>
</reference>
<gene>
    <name evidence="6" type="ORF">CQY20_33025</name>
    <name evidence="5" type="ORF">MAGR_43770</name>
</gene>
<evidence type="ECO:0000256" key="1">
    <source>
        <dbReference type="ARBA" id="ARBA00022741"/>
    </source>
</evidence>
<feature type="domain" description="SF3 helicase" evidence="4">
    <location>
        <begin position="250"/>
        <end position="407"/>
    </location>
</feature>
<dbReference type="InterPro" id="IPR045455">
    <property type="entry name" value="NrS-1_pol-like_helicase"/>
</dbReference>
<evidence type="ECO:0000256" key="3">
    <source>
        <dbReference type="ARBA" id="ARBA00022840"/>
    </source>
</evidence>
<keyword evidence="7" id="KW-1185">Reference proteome</keyword>
<proteinExistence type="predicted"/>
<dbReference type="InterPro" id="IPR014818">
    <property type="entry name" value="Phage/plasmid_primase_P4_C"/>
</dbReference>
<dbReference type="Gene3D" id="3.40.50.300">
    <property type="entry name" value="P-loop containing nucleotide triphosphate hydrolases"/>
    <property type="match status" value="1"/>
</dbReference>
<reference evidence="5" key="3">
    <citation type="submission" date="2020-02" db="EMBL/GenBank/DDBJ databases">
        <authorList>
            <person name="Matsumoto Y."/>
            <person name="Motooka D."/>
            <person name="Nakamura S."/>
        </authorList>
    </citation>
    <scope>NUCLEOTIDE SEQUENCE</scope>
    <source>
        <strain evidence="5">JCM 6377</strain>
    </source>
</reference>
<evidence type="ECO:0000256" key="2">
    <source>
        <dbReference type="ARBA" id="ARBA00022801"/>
    </source>
</evidence>
<dbReference type="InterPro" id="IPR051620">
    <property type="entry name" value="ORF904-like_C"/>
</dbReference>
<protein>
    <submittedName>
        <fullName evidence="5">Phage protein</fullName>
    </submittedName>
</protein>
<evidence type="ECO:0000313" key="6">
    <source>
        <dbReference type="EMBL" id="PEG33027.1"/>
    </source>
</evidence>
<dbReference type="PANTHER" id="PTHR35372">
    <property type="entry name" value="ATP BINDING PROTEIN-RELATED"/>
    <property type="match status" value="1"/>
</dbReference>
<dbReference type="EMBL" id="PDCP01000160">
    <property type="protein sequence ID" value="PEG33027.1"/>
    <property type="molecule type" value="Genomic_DNA"/>
</dbReference>
<keyword evidence="3" id="KW-0067">ATP-binding</keyword>
<dbReference type="Pfam" id="PF08706">
    <property type="entry name" value="D5_N"/>
    <property type="match status" value="1"/>
</dbReference>
<dbReference type="RefSeq" id="WP_097945438.1">
    <property type="nucleotide sequence ID" value="NZ_BLKS01000001.1"/>
</dbReference>
<keyword evidence="2" id="KW-0378">Hydrolase</keyword>
<dbReference type="SMART" id="SM00885">
    <property type="entry name" value="D5_N"/>
    <property type="match status" value="1"/>
</dbReference>
<dbReference type="InterPro" id="IPR006500">
    <property type="entry name" value="Helicase_put_C_phage/plasmid"/>
</dbReference>
<accession>A0A2A7MND1</accession>
<dbReference type="GO" id="GO:0005524">
    <property type="term" value="F:ATP binding"/>
    <property type="evidence" value="ECO:0007669"/>
    <property type="project" value="UniProtKB-KW"/>
</dbReference>
<dbReference type="PANTHER" id="PTHR35372:SF2">
    <property type="entry name" value="SF3 HELICASE DOMAIN-CONTAINING PROTEIN"/>
    <property type="match status" value="1"/>
</dbReference>
<dbReference type="SUPFAM" id="SSF52540">
    <property type="entry name" value="P-loop containing nucleoside triphosphate hydrolases"/>
    <property type="match status" value="1"/>
</dbReference>
<dbReference type="InterPro" id="IPR027417">
    <property type="entry name" value="P-loop_NTPase"/>
</dbReference>
<evidence type="ECO:0000313" key="8">
    <source>
        <dbReference type="Proteomes" id="UP000465302"/>
    </source>
</evidence>
<reference evidence="5 8" key="2">
    <citation type="journal article" date="2019" name="Emerg. Microbes Infect.">
        <title>Comprehensive subspecies identification of 175 nontuberculous mycobacteria species based on 7547 genomic profiles.</title>
        <authorList>
            <person name="Matsumoto Y."/>
            <person name="Kinjo T."/>
            <person name="Motooka D."/>
            <person name="Nabeya D."/>
            <person name="Jung N."/>
            <person name="Uechi K."/>
            <person name="Horii T."/>
            <person name="Iida T."/>
            <person name="Fujita J."/>
            <person name="Nakamura S."/>
        </authorList>
    </citation>
    <scope>NUCLEOTIDE SEQUENCE [LARGE SCALE GENOMIC DNA]</scope>
    <source>
        <strain evidence="5 8">JCM 6377</strain>
    </source>
</reference>
<dbReference type="InterPro" id="IPR014015">
    <property type="entry name" value="Helicase_SF3_DNA-vir"/>
</dbReference>
<dbReference type="Proteomes" id="UP000465302">
    <property type="component" value="Unassembled WGS sequence"/>
</dbReference>
<name>A0A2A7MND1_MYCAG</name>
<dbReference type="Pfam" id="PF19263">
    <property type="entry name" value="DUF5906"/>
    <property type="match status" value="1"/>
</dbReference>
<dbReference type="OrthoDB" id="9763644at2"/>
<evidence type="ECO:0000313" key="5">
    <source>
        <dbReference type="EMBL" id="GFG52936.1"/>
    </source>
</evidence>
<dbReference type="AlphaFoldDB" id="A0A2A7MND1"/>
<keyword evidence="1" id="KW-0547">Nucleotide-binding</keyword>
<evidence type="ECO:0000313" key="7">
    <source>
        <dbReference type="Proteomes" id="UP000220914"/>
    </source>
</evidence>
<dbReference type="Proteomes" id="UP000220914">
    <property type="component" value="Unassembled WGS sequence"/>
</dbReference>